<accession>A0A9Q4L1B6</accession>
<feature type="transmembrane region" description="Helical" evidence="1">
    <location>
        <begin position="128"/>
        <end position="151"/>
    </location>
</feature>
<gene>
    <name evidence="3" type="ORF">NDI89_07885</name>
</gene>
<keyword evidence="4" id="KW-1185">Reference proteome</keyword>
<dbReference type="Pfam" id="PF07885">
    <property type="entry name" value="Ion_trans_2"/>
    <property type="match status" value="1"/>
</dbReference>
<name>A0A9Q4L1B6_9EURY</name>
<organism evidence="3 4">
    <name type="scientific">Natrinema salsiterrestre</name>
    <dbReference type="NCBI Taxonomy" id="2950540"/>
    <lineage>
        <taxon>Archaea</taxon>
        <taxon>Methanobacteriati</taxon>
        <taxon>Methanobacteriota</taxon>
        <taxon>Stenosarchaea group</taxon>
        <taxon>Halobacteria</taxon>
        <taxon>Halobacteriales</taxon>
        <taxon>Natrialbaceae</taxon>
        <taxon>Natrinema</taxon>
    </lineage>
</organism>
<keyword evidence="3" id="KW-0813">Transport</keyword>
<reference evidence="3" key="1">
    <citation type="submission" date="2022-06" db="EMBL/GenBank/DDBJ databases">
        <title>Natrinema sp. a new haloarchaeum isolate from saline soil.</title>
        <authorList>
            <person name="Strakova D."/>
            <person name="Galisteo C."/>
            <person name="Sanchez-Porro C."/>
            <person name="Ventosa A."/>
        </authorList>
    </citation>
    <scope>NUCLEOTIDE SEQUENCE</scope>
    <source>
        <strain evidence="3">S1CR25-10</strain>
    </source>
</reference>
<dbReference type="AlphaFoldDB" id="A0A9Q4L1B6"/>
<feature type="transmembrane region" description="Helical" evidence="1">
    <location>
        <begin position="56"/>
        <end position="80"/>
    </location>
</feature>
<comment type="caution">
    <text evidence="3">The sequence shown here is derived from an EMBL/GenBank/DDBJ whole genome shotgun (WGS) entry which is preliminary data.</text>
</comment>
<proteinExistence type="predicted"/>
<protein>
    <submittedName>
        <fullName evidence="3">Potassium channel family protein</fullName>
    </submittedName>
</protein>
<keyword evidence="1" id="KW-1133">Transmembrane helix</keyword>
<keyword evidence="3" id="KW-0406">Ion transport</keyword>
<keyword evidence="3" id="KW-0407">Ion channel</keyword>
<feature type="domain" description="Potassium channel" evidence="2">
    <location>
        <begin position="82"/>
        <end position="154"/>
    </location>
</feature>
<keyword evidence="1" id="KW-0812">Transmembrane</keyword>
<evidence type="ECO:0000256" key="1">
    <source>
        <dbReference type="SAM" id="Phobius"/>
    </source>
</evidence>
<evidence type="ECO:0000259" key="2">
    <source>
        <dbReference type="Pfam" id="PF07885"/>
    </source>
</evidence>
<evidence type="ECO:0000313" key="4">
    <source>
        <dbReference type="Proteomes" id="UP001154061"/>
    </source>
</evidence>
<dbReference type="GO" id="GO:0034220">
    <property type="term" value="P:monoatomic ion transmembrane transport"/>
    <property type="evidence" value="ECO:0007669"/>
    <property type="project" value="UniProtKB-KW"/>
</dbReference>
<dbReference type="Proteomes" id="UP001154061">
    <property type="component" value="Unassembled WGS sequence"/>
</dbReference>
<dbReference type="Gene3D" id="1.10.287.70">
    <property type="match status" value="1"/>
</dbReference>
<feature type="transmembrane region" description="Helical" evidence="1">
    <location>
        <begin position="6"/>
        <end position="27"/>
    </location>
</feature>
<keyword evidence="1" id="KW-0472">Membrane</keyword>
<dbReference type="InterPro" id="IPR013099">
    <property type="entry name" value="K_chnl_dom"/>
</dbReference>
<dbReference type="RefSeq" id="WP_277520988.1">
    <property type="nucleotide sequence ID" value="NZ_JAMQOT010000002.1"/>
</dbReference>
<dbReference type="EMBL" id="JAMQOT010000002">
    <property type="protein sequence ID" value="MDF9745504.1"/>
    <property type="molecule type" value="Genomic_DNA"/>
</dbReference>
<evidence type="ECO:0000313" key="3">
    <source>
        <dbReference type="EMBL" id="MDF9745504.1"/>
    </source>
</evidence>
<dbReference type="SUPFAM" id="SSF81324">
    <property type="entry name" value="Voltage-gated potassium channels"/>
    <property type="match status" value="1"/>
</dbReference>
<sequence>MNPVPFGLGVLLLVAVVVDLLWTTLWVEGGAGPLTSQLMAVTWSGFRRVGDRGSRLLTLSGPVTLLIGLVTWIVLLWGGWTLVFAGAEYPLIDTIGGGPISWSDRVYYTGYTIFTLGNGDLVPRDGPWQIATTIATASGMLFVTLSVTYVLSVLDAVTQKRSFASSVSGLGSRSDEILRTSWNGDEFDGLELSLNALTSQLNTLTANHKAYPILHYFHTTQSDRAPVMSVALLDDTLTLLRFGVPERNRPSDTIVKNARASVDSYLGTLHEAFIQPADRSPPAPDIEPLRDADIPTVADAEFEASVADLQDRRRLLLALVESDVRQWPSTETT</sequence>